<keyword evidence="1" id="KW-0732">Signal</keyword>
<dbReference type="InParanoid" id="A0A6P8GZD8"/>
<reference evidence="3" key="1">
    <citation type="submission" date="2025-08" db="UniProtKB">
        <authorList>
            <consortium name="RefSeq"/>
        </authorList>
    </citation>
    <scope>IDENTIFICATION</scope>
    <source>
        <tissue evidence="3">Tentacle</tissue>
    </source>
</reference>
<name>A0A6P8GZD8_ACTTE</name>
<sequence>MFPPKSLVLTLVISMLICMCVCRPSMEARPRAYLDNASRFRRSGEINPCVKSRKIDAKTGIKIAECYESSPFGCTQNVFKTGSTLCKPVVGKTRNGNHQTIIDCVCA</sequence>
<dbReference type="KEGG" id="aten:116286489"/>
<organism evidence="2 3">
    <name type="scientific">Actinia tenebrosa</name>
    <name type="common">Australian red waratah sea anemone</name>
    <dbReference type="NCBI Taxonomy" id="6105"/>
    <lineage>
        <taxon>Eukaryota</taxon>
        <taxon>Metazoa</taxon>
        <taxon>Cnidaria</taxon>
        <taxon>Anthozoa</taxon>
        <taxon>Hexacorallia</taxon>
        <taxon>Actiniaria</taxon>
        <taxon>Actiniidae</taxon>
        <taxon>Actinia</taxon>
    </lineage>
</organism>
<dbReference type="AlphaFoldDB" id="A0A6P8GZD8"/>
<dbReference type="RefSeq" id="XP_031548878.1">
    <property type="nucleotide sequence ID" value="XM_031693018.1"/>
</dbReference>
<evidence type="ECO:0000313" key="2">
    <source>
        <dbReference type="Proteomes" id="UP000515163"/>
    </source>
</evidence>
<proteinExistence type="predicted"/>
<feature type="signal peptide" evidence="1">
    <location>
        <begin position="1"/>
        <end position="22"/>
    </location>
</feature>
<evidence type="ECO:0000256" key="1">
    <source>
        <dbReference type="SAM" id="SignalP"/>
    </source>
</evidence>
<gene>
    <name evidence="3" type="primary">LOC116286489</name>
</gene>
<feature type="chain" id="PRO_5027842499" evidence="1">
    <location>
        <begin position="23"/>
        <end position="107"/>
    </location>
</feature>
<dbReference type="GeneID" id="116286489"/>
<protein>
    <submittedName>
        <fullName evidence="3">Uncharacterized protein LOC116286489</fullName>
    </submittedName>
</protein>
<keyword evidence="2" id="KW-1185">Reference proteome</keyword>
<evidence type="ECO:0000313" key="3">
    <source>
        <dbReference type="RefSeq" id="XP_031548878.1"/>
    </source>
</evidence>
<accession>A0A6P8GZD8</accession>
<dbReference type="Proteomes" id="UP000515163">
    <property type="component" value="Unplaced"/>
</dbReference>